<keyword evidence="3 8" id="KW-0812">Transmembrane</keyword>
<evidence type="ECO:0000256" key="5">
    <source>
        <dbReference type="ARBA" id="ARBA00022989"/>
    </source>
</evidence>
<evidence type="ECO:0000256" key="2">
    <source>
        <dbReference type="ARBA" id="ARBA00006986"/>
    </source>
</evidence>
<dbReference type="AlphaFoldDB" id="A0A9Q1BNN6"/>
<evidence type="ECO:0000313" key="10">
    <source>
        <dbReference type="Proteomes" id="UP001152320"/>
    </source>
</evidence>
<organism evidence="9 10">
    <name type="scientific">Holothuria leucospilota</name>
    <name type="common">Black long sea cucumber</name>
    <name type="synonym">Mertensiothuria leucospilota</name>
    <dbReference type="NCBI Taxonomy" id="206669"/>
    <lineage>
        <taxon>Eukaryota</taxon>
        <taxon>Metazoa</taxon>
        <taxon>Echinodermata</taxon>
        <taxon>Eleutherozoa</taxon>
        <taxon>Echinozoa</taxon>
        <taxon>Holothuroidea</taxon>
        <taxon>Aspidochirotacea</taxon>
        <taxon>Aspidochirotida</taxon>
        <taxon>Holothuriidae</taxon>
        <taxon>Holothuria</taxon>
    </lineage>
</organism>
<name>A0A9Q1BNN6_HOLLE</name>
<proteinExistence type="inferred from homology"/>
<sequence length="174" mass="19110">MSRNCIEFRVQTGTRDFGRLAHVTVQPSLFLMAFSQVLDKVLWVLPVVGEVLIANCFFLVSGEGNQVTARTTTVAAATIKVSSNGNSTSKQDGDGSDPYDAAKLLNQTNMNRMLVVLLTITVVTMCFFTCKYLTSKKAKKAKKYGVLATSGADVELRPLDDDEDDEEDVFNVNR</sequence>
<evidence type="ECO:0000313" key="9">
    <source>
        <dbReference type="EMBL" id="KAJ8029874.1"/>
    </source>
</evidence>
<dbReference type="EMBL" id="JAIZAY010000014">
    <property type="protein sequence ID" value="KAJ8029874.1"/>
    <property type="molecule type" value="Genomic_DNA"/>
</dbReference>
<dbReference type="Proteomes" id="UP001152320">
    <property type="component" value="Chromosome 14"/>
</dbReference>
<dbReference type="InterPro" id="IPR009565">
    <property type="entry name" value="FAM174-like"/>
</dbReference>
<keyword evidence="6 8" id="KW-0472">Membrane</keyword>
<protein>
    <submittedName>
        <fullName evidence="9">Uncharacterized protein</fullName>
    </submittedName>
</protein>
<comment type="subcellular location">
    <subcellularLocation>
        <location evidence="1">Membrane</location>
        <topology evidence="1">Single-pass type I membrane protein</topology>
    </subcellularLocation>
</comment>
<keyword evidence="5 8" id="KW-1133">Transmembrane helix</keyword>
<evidence type="ECO:0000256" key="4">
    <source>
        <dbReference type="ARBA" id="ARBA00022729"/>
    </source>
</evidence>
<feature type="transmembrane region" description="Helical" evidence="8">
    <location>
        <begin position="41"/>
        <end position="60"/>
    </location>
</feature>
<keyword evidence="10" id="KW-1185">Reference proteome</keyword>
<dbReference type="Pfam" id="PF06679">
    <property type="entry name" value="DUF1180"/>
    <property type="match status" value="1"/>
</dbReference>
<dbReference type="PANTHER" id="PTHR28607:SF4">
    <property type="entry name" value="TRANSMEMBRANE PROTEIN"/>
    <property type="match status" value="1"/>
</dbReference>
<feature type="transmembrane region" description="Helical" evidence="8">
    <location>
        <begin position="113"/>
        <end position="134"/>
    </location>
</feature>
<keyword evidence="4" id="KW-0732">Signal</keyword>
<dbReference type="PANTHER" id="PTHR28607">
    <property type="entry name" value="EXPRESSED PROTEIN"/>
    <property type="match status" value="1"/>
</dbReference>
<evidence type="ECO:0000256" key="6">
    <source>
        <dbReference type="ARBA" id="ARBA00023136"/>
    </source>
</evidence>
<dbReference type="GO" id="GO:0016020">
    <property type="term" value="C:membrane"/>
    <property type="evidence" value="ECO:0007669"/>
    <property type="project" value="UniProtKB-SubCell"/>
</dbReference>
<keyword evidence="7" id="KW-0325">Glycoprotein</keyword>
<gene>
    <name evidence="9" type="ORF">HOLleu_29386</name>
</gene>
<evidence type="ECO:0000256" key="1">
    <source>
        <dbReference type="ARBA" id="ARBA00004479"/>
    </source>
</evidence>
<evidence type="ECO:0000256" key="7">
    <source>
        <dbReference type="ARBA" id="ARBA00023180"/>
    </source>
</evidence>
<accession>A0A9Q1BNN6</accession>
<comment type="caution">
    <text evidence="9">The sequence shown here is derived from an EMBL/GenBank/DDBJ whole genome shotgun (WGS) entry which is preliminary data.</text>
</comment>
<comment type="similarity">
    <text evidence="2">Belongs to the FAM174 family.</text>
</comment>
<evidence type="ECO:0000256" key="8">
    <source>
        <dbReference type="SAM" id="Phobius"/>
    </source>
</evidence>
<reference evidence="9" key="1">
    <citation type="submission" date="2021-10" db="EMBL/GenBank/DDBJ databases">
        <title>Tropical sea cucumber genome reveals ecological adaptation and Cuvierian tubules defense mechanism.</title>
        <authorList>
            <person name="Chen T."/>
        </authorList>
    </citation>
    <scope>NUCLEOTIDE SEQUENCE</scope>
    <source>
        <strain evidence="9">Nanhai2018</strain>
        <tissue evidence="9">Muscle</tissue>
    </source>
</reference>
<evidence type="ECO:0000256" key="3">
    <source>
        <dbReference type="ARBA" id="ARBA00022692"/>
    </source>
</evidence>